<dbReference type="InterPro" id="IPR007712">
    <property type="entry name" value="RelE/ParE_toxin"/>
</dbReference>
<protein>
    <submittedName>
        <fullName evidence="2">Unannotated protein</fullName>
    </submittedName>
</protein>
<organism evidence="2">
    <name type="scientific">freshwater metagenome</name>
    <dbReference type="NCBI Taxonomy" id="449393"/>
    <lineage>
        <taxon>unclassified sequences</taxon>
        <taxon>metagenomes</taxon>
        <taxon>ecological metagenomes</taxon>
    </lineage>
</organism>
<reference evidence="2" key="1">
    <citation type="submission" date="2020-05" db="EMBL/GenBank/DDBJ databases">
        <authorList>
            <person name="Chiriac C."/>
            <person name="Salcher M."/>
            <person name="Ghai R."/>
            <person name="Kavagutti S V."/>
        </authorList>
    </citation>
    <scope>NUCLEOTIDE SEQUENCE</scope>
</reference>
<proteinExistence type="predicted"/>
<dbReference type="SUPFAM" id="SSF143011">
    <property type="entry name" value="RelE-like"/>
    <property type="match status" value="1"/>
</dbReference>
<dbReference type="Pfam" id="PF05016">
    <property type="entry name" value="ParE_toxin"/>
    <property type="match status" value="1"/>
</dbReference>
<dbReference type="PANTHER" id="PTHR35601">
    <property type="entry name" value="TOXIN RELE"/>
    <property type="match status" value="1"/>
</dbReference>
<dbReference type="EMBL" id="CAEZWP010000040">
    <property type="protein sequence ID" value="CAB4661482.1"/>
    <property type="molecule type" value="Genomic_DNA"/>
</dbReference>
<sequence>MGPGKEGSETRLIKYEIVFSARAEKSINALPQKLQVRIHGAIATLENNPLPPVAKKLTGRDSYRIRVSEYRIIYSIHKNILTIEIVSVGHRREIYKRN</sequence>
<dbReference type="InterPro" id="IPR035093">
    <property type="entry name" value="RelE/ParE_toxin_dom_sf"/>
</dbReference>
<keyword evidence="1" id="KW-1277">Toxin-antitoxin system</keyword>
<dbReference type="PANTHER" id="PTHR35601:SF1">
    <property type="entry name" value="TOXIN RELE"/>
    <property type="match status" value="1"/>
</dbReference>
<dbReference type="Gene3D" id="3.30.2310.20">
    <property type="entry name" value="RelE-like"/>
    <property type="match status" value="1"/>
</dbReference>
<evidence type="ECO:0000313" key="2">
    <source>
        <dbReference type="EMBL" id="CAB4661482.1"/>
    </source>
</evidence>
<dbReference type="AlphaFoldDB" id="A0A6J6LIE9"/>
<name>A0A6J6LIE9_9ZZZZ</name>
<accession>A0A6J6LIE9</accession>
<evidence type="ECO:0000256" key="1">
    <source>
        <dbReference type="ARBA" id="ARBA00022649"/>
    </source>
</evidence>
<gene>
    <name evidence="2" type="ORF">UFOPK2265_00832</name>
</gene>